<dbReference type="InterPro" id="IPR040275">
    <property type="entry name" value="At5g39450-like"/>
</dbReference>
<name>A0AAX6EHH2_IRIPA</name>
<dbReference type="PANTHER" id="PTHR31370">
    <property type="entry name" value="F-BOX PROTEIN FAMILY-LIKE"/>
    <property type="match status" value="1"/>
</dbReference>
<evidence type="ECO:0000313" key="3">
    <source>
        <dbReference type="EMBL" id="KAJ6803359.1"/>
    </source>
</evidence>
<feature type="signal peptide" evidence="1">
    <location>
        <begin position="1"/>
        <end position="22"/>
    </location>
</feature>
<comment type="caution">
    <text evidence="3">The sequence shown here is derived from an EMBL/GenBank/DDBJ whole genome shotgun (WGS) entry which is preliminary data.</text>
</comment>
<dbReference type="EMBL" id="JANAVB010036615">
    <property type="protein sequence ID" value="KAJ6803359.1"/>
    <property type="molecule type" value="Genomic_DNA"/>
</dbReference>
<evidence type="ECO:0000256" key="1">
    <source>
        <dbReference type="SAM" id="SignalP"/>
    </source>
</evidence>
<evidence type="ECO:0000259" key="2">
    <source>
        <dbReference type="PROSITE" id="PS50181"/>
    </source>
</evidence>
<accession>A0AAX6EHH2</accession>
<evidence type="ECO:0000313" key="4">
    <source>
        <dbReference type="Proteomes" id="UP001140949"/>
    </source>
</evidence>
<gene>
    <name evidence="3" type="ORF">M6B38_108095</name>
</gene>
<reference evidence="3" key="1">
    <citation type="journal article" date="2023" name="GigaByte">
        <title>Genome assembly of the bearded iris, Iris pallida Lam.</title>
        <authorList>
            <person name="Bruccoleri R.E."/>
            <person name="Oakeley E.J."/>
            <person name="Faust A.M.E."/>
            <person name="Altorfer M."/>
            <person name="Dessus-Babus S."/>
            <person name="Burckhardt D."/>
            <person name="Oertli M."/>
            <person name="Naumann U."/>
            <person name="Petersen F."/>
            <person name="Wong J."/>
        </authorList>
    </citation>
    <scope>NUCLEOTIDE SEQUENCE</scope>
    <source>
        <strain evidence="3">GSM-AAB239-AS_SAM_17_03QT</strain>
    </source>
</reference>
<dbReference type="InterPro" id="IPR036047">
    <property type="entry name" value="F-box-like_dom_sf"/>
</dbReference>
<dbReference type="Gene3D" id="1.20.1280.50">
    <property type="match status" value="1"/>
</dbReference>
<reference evidence="3" key="2">
    <citation type="submission" date="2023-04" db="EMBL/GenBank/DDBJ databases">
        <authorList>
            <person name="Bruccoleri R.E."/>
            <person name="Oakeley E.J."/>
            <person name="Faust A.-M."/>
            <person name="Dessus-Babus S."/>
            <person name="Altorfer M."/>
            <person name="Burckhardt D."/>
            <person name="Oertli M."/>
            <person name="Naumann U."/>
            <person name="Petersen F."/>
            <person name="Wong J."/>
        </authorList>
    </citation>
    <scope>NUCLEOTIDE SEQUENCE</scope>
    <source>
        <strain evidence="3">GSM-AAB239-AS_SAM_17_03QT</strain>
        <tissue evidence="3">Leaf</tissue>
    </source>
</reference>
<dbReference type="AlphaFoldDB" id="A0AAX6EHH2"/>
<dbReference type="Proteomes" id="UP001140949">
    <property type="component" value="Unassembled WGS sequence"/>
</dbReference>
<dbReference type="PROSITE" id="PS50181">
    <property type="entry name" value="FBOX"/>
    <property type="match status" value="1"/>
</dbReference>
<dbReference type="InterPro" id="IPR001810">
    <property type="entry name" value="F-box_dom"/>
</dbReference>
<feature type="domain" description="F-box" evidence="2">
    <location>
        <begin position="65"/>
        <end position="112"/>
    </location>
</feature>
<sequence>MRACPSLFPICNLLLRLRVSTQSPPINQSSSSTTDTATPPQKYHHHITLFDLIPSSSSSSSRMGVDLLLSLPDDVLVIISSHLTPRELSSLSLCSRSLHSALSSSDKIWLSQCANLLCSHPSLPLLPRWRSGVSSYRSLCRFLLSVAPLLGLWVHQNPELGNLVLLSLGPFLSLLARRVIPQELSPGPLLFAPVFEIVSSFHGVPRLLFLHGRTHHSDDCLFPGSVLSIAPDSNVLLLEVDSHPASPPFSRLAFADRRRLLDAVSDRVCHRNVLDSASDAERRMALVHLHSRAAAGRVDWRSAGLNSSDRSSSSAGAAGSNNRKSFFSVVRQIIGKPAAAGGGGAGSNSMKNCSSVAAAAGGGDSNSKHVALSEFLKGSDTIGLALRATNMRLTTYRAWPNMHDNRFALYKLPLQEPSDGREYAGIWGGTFGWPPGRPSEDKPGKALFFLLLSYEEIAGELHLIATKILEGTHYVLHPNGSAMFIVKVDEPAADSFPWEMDGDGVLVEVKCSFSGEGIANGYGFRYPGSKPGSLFEIHNGMLAFVWKESKAVLTLQRLDLEEMLKKGERVPPLPPVANFAYLTKSYSNVFAGFPSSCSPLPRC</sequence>
<keyword evidence="4" id="KW-1185">Reference proteome</keyword>
<feature type="chain" id="PRO_5043590123" evidence="1">
    <location>
        <begin position="23"/>
        <end position="603"/>
    </location>
</feature>
<dbReference type="SUPFAM" id="SSF81383">
    <property type="entry name" value="F-box domain"/>
    <property type="match status" value="1"/>
</dbReference>
<dbReference type="SMART" id="SM00256">
    <property type="entry name" value="FBOX"/>
    <property type="match status" value="1"/>
</dbReference>
<dbReference type="Pfam" id="PF00646">
    <property type="entry name" value="F-box"/>
    <property type="match status" value="1"/>
</dbReference>
<keyword evidence="1" id="KW-0732">Signal</keyword>
<protein>
    <submittedName>
        <fullName evidence="3">F-box protein</fullName>
    </submittedName>
</protein>
<organism evidence="3 4">
    <name type="scientific">Iris pallida</name>
    <name type="common">Sweet iris</name>
    <dbReference type="NCBI Taxonomy" id="29817"/>
    <lineage>
        <taxon>Eukaryota</taxon>
        <taxon>Viridiplantae</taxon>
        <taxon>Streptophyta</taxon>
        <taxon>Embryophyta</taxon>
        <taxon>Tracheophyta</taxon>
        <taxon>Spermatophyta</taxon>
        <taxon>Magnoliopsida</taxon>
        <taxon>Liliopsida</taxon>
        <taxon>Asparagales</taxon>
        <taxon>Iridaceae</taxon>
        <taxon>Iridoideae</taxon>
        <taxon>Irideae</taxon>
        <taxon>Iris</taxon>
    </lineage>
</organism>
<dbReference type="PANTHER" id="PTHR31370:SF2">
    <property type="entry name" value="OS08G0105100 PROTEIN"/>
    <property type="match status" value="1"/>
</dbReference>
<proteinExistence type="predicted"/>